<proteinExistence type="predicted"/>
<feature type="compositionally biased region" description="Polar residues" evidence="6">
    <location>
        <begin position="577"/>
        <end position="594"/>
    </location>
</feature>
<dbReference type="GO" id="GO:0000127">
    <property type="term" value="C:transcription factor TFIIIC complex"/>
    <property type="evidence" value="ECO:0007669"/>
    <property type="project" value="InterPro"/>
</dbReference>
<dbReference type="EMBL" id="CAKKTJ010000324">
    <property type="protein sequence ID" value="CAH0480257.1"/>
    <property type="molecule type" value="Genomic_DNA"/>
</dbReference>
<evidence type="ECO:0000256" key="1">
    <source>
        <dbReference type="ARBA" id="ARBA00004123"/>
    </source>
</evidence>
<feature type="compositionally biased region" description="Basic and acidic residues" evidence="6">
    <location>
        <begin position="602"/>
        <end position="614"/>
    </location>
</feature>
<name>A0AAU9LBG7_9STRA</name>
<evidence type="ECO:0000256" key="5">
    <source>
        <dbReference type="ARBA" id="ARBA00023242"/>
    </source>
</evidence>
<comment type="caution">
    <text evidence="9">The sequence shown here is derived from an EMBL/GenBank/DDBJ whole genome shotgun (WGS) entry which is preliminary data.</text>
</comment>
<comment type="subcellular location">
    <subcellularLocation>
        <location evidence="1">Nucleus</location>
    </subcellularLocation>
</comment>
<organism evidence="9 10">
    <name type="scientific">Peronospora belbahrii</name>
    <dbReference type="NCBI Taxonomy" id="622444"/>
    <lineage>
        <taxon>Eukaryota</taxon>
        <taxon>Sar</taxon>
        <taxon>Stramenopiles</taxon>
        <taxon>Oomycota</taxon>
        <taxon>Peronosporomycetes</taxon>
        <taxon>Peronosporales</taxon>
        <taxon>Peronosporaceae</taxon>
        <taxon>Peronospora</taxon>
    </lineage>
</organism>
<dbReference type="PANTHER" id="PTHR15180:SF1">
    <property type="entry name" value="GENERAL TRANSCRIPTION FACTOR 3C POLYPEPTIDE 1"/>
    <property type="match status" value="1"/>
</dbReference>
<dbReference type="GO" id="GO:0003677">
    <property type="term" value="F:DNA binding"/>
    <property type="evidence" value="ECO:0007669"/>
    <property type="project" value="UniProtKB-KW"/>
</dbReference>
<dbReference type="PANTHER" id="PTHR15180">
    <property type="entry name" value="GENERAL TRANSCRIPTION FACTOR 3C POLYPEPTIDE 1"/>
    <property type="match status" value="1"/>
</dbReference>
<evidence type="ECO:0000256" key="6">
    <source>
        <dbReference type="SAM" id="MobiDB-lite"/>
    </source>
</evidence>
<feature type="compositionally biased region" description="Polar residues" evidence="6">
    <location>
        <begin position="616"/>
        <end position="625"/>
    </location>
</feature>
<evidence type="ECO:0000256" key="4">
    <source>
        <dbReference type="ARBA" id="ARBA00023163"/>
    </source>
</evidence>
<sequence length="1769" mass="200181">MSVKYLMPQFIACCLEEIGLEGRCGMPLRELLDIMDPHHDVAYRRYAWNVLCHMENQLHFHVMRPLVRTEEDGRTGIDHKMLNHGKNQCTSSRRKRKWHTTLLYNGNGESTVMNTRRLDGDDRTDRIQKRHKHKNQPLQPVLPSMRRIAAQKQRQRLSDADREAQCKVESSGRLWTRRQGSVDELYENGEEVVVDGDKNTGKDKAVVDDDELEKQGGKCVQMKERAKDNIDVEVEDAADTSRWVLQSPRGFRLGEEVDISGLSYEDAVASNQDGVLGVVACEDLRLKFLGVQDASSIDTISPQFDLLEIIGRARVRGENAAALTNSKLFGDSRKLHYLLDMLIVSNYVVKNIVTSDQRRFNIVHLRRFASKFHPSMISPSATIAEQVFPKSVLAHAIVSMMKERGERTCVFADIGRELGYGKRQQEQLRNYFIQQMSTKGNFPLQLFMARCKTGSECIGRKLWCVRLRNSLAGSPAVSCRRHGRSVATEELCPNTTAVGRPVVERGIMEQMFAAIQDRENLGATVPELRDVLGVPTFKLPYKLAQGLITHYNISVEQIVLGKSTMYRMFVPGATKGDGSSQNAAISNSSKSLDSNVGVRVTRATDKYSTPKEVDNNDNGSSQPQPATMKEATRGMVRASTIDRRRKYILKRVQMEKVVSLHQLRSGLIEMERVAEASTMDIRSVRRIVDELVEEKKLTIMDIALPPKQVFQKAHRKVKCAVLVGYQRSREAIREFVKAYEEEHQRKYQANLVDHDDDDYVVVSNRQKQRHSGGSMVKGLWTQDTGDQEIVTYNAVSYKLARIGLVELQKQSRRLGMFFGIMYKCRAFHFMIWDRIKTLGARELIESYQACTPLGGSHRVRNCVNSDQVQEVPFALKDVLDILTVKEYIQLVGVAELLTSREEATVRVAIAKGGSWGTLPESITEKLRGSEAGRFSKIVRVLLDLRLLQAVHDTSATGLFNVFHTSVDFDSLVSRVAFATLSGGLFKIKRHVHISVRQGKSVFHRLPSKYSYAYAPGFSCKSKSDHFAGRVPLEFDFDEMDDVKAYWKSLRFLSVEGARLGTKSREPNSVSIKLDGALIQSAPLSDHNIYVLKAWVPHSTTSTRNSTARAKAAAGPIQEIKRKSCQAAASFAEMSLQKRRKIAKTSNGSVLALMAPADKSEAGVSKFRKHMGAKTSRRTHTWTLEKDLQLIDLYLEQVSCTWFIEVPLALQKKDERVAFRTTKLSRTLISWKELGKVFKKKPIECMLRINDLLEAPAIHAKLERAKATITQMKNPGGEFHEEVAIMRQPRLTALLCRALQVILHERSSYYSVMADMLMSSWNENEVKLVWRYLWLAGIITRTPQANEGKDHKQRGFQVHSKVFEMKSLKIPHYLMETFCNAAKFLSFVNENVDEATIIDEENDRYFEHEIEANMSPGQAAVALSSMVSGFSYLVPVYIAPSKRPERREIQRVMAVKGLAGHLSQQCGGIFPEDFLKEYWTVKSVFGVSDAYTKAHDIQVMQAFSDSRQTYQETSQCNANVRSRKHMPQDSFSSWLSRMLTESAGSGTTLDELVEKYAASGLATTSKCTTLTIKLVIQQAIDNMIQDGKVLEVNGYDQSRFVLEKFSDLWTLHPYRVTSESTAEKMHFLFDKECSVIARPWLLLNGSVNTRIALRLKRKVVNIVMCCPGIRDGAVHRKMRKVVSLQDMRFLLEELLASEIIYARVFRDPQPLVTNVFSMSESPQGCHNATIMAFSPGELRYIDSSRDRLHYFPSVNCMELFGAEACDADFG</sequence>
<dbReference type="Pfam" id="PF04182">
    <property type="entry name" value="B-block_TFIIIC"/>
    <property type="match status" value="1"/>
</dbReference>
<evidence type="ECO:0000259" key="7">
    <source>
        <dbReference type="Pfam" id="PF04182"/>
    </source>
</evidence>
<keyword evidence="2" id="KW-0597">Phosphoprotein</keyword>
<feature type="domain" description="GTF3C1 extended winged-helix" evidence="8">
    <location>
        <begin position="640"/>
        <end position="745"/>
    </location>
</feature>
<protein>
    <recommendedName>
        <fullName evidence="11">B-block binding subunit of TFIIIC domain-containing protein</fullName>
    </recommendedName>
</protein>
<evidence type="ECO:0000259" key="8">
    <source>
        <dbReference type="Pfam" id="PF24101"/>
    </source>
</evidence>
<dbReference type="Proteomes" id="UP001160483">
    <property type="component" value="Unassembled WGS sequence"/>
</dbReference>
<evidence type="ECO:0000256" key="3">
    <source>
        <dbReference type="ARBA" id="ARBA00023125"/>
    </source>
</evidence>
<dbReference type="GO" id="GO:0005634">
    <property type="term" value="C:nucleus"/>
    <property type="evidence" value="ECO:0007669"/>
    <property type="project" value="UniProtKB-SubCell"/>
</dbReference>
<keyword evidence="3" id="KW-0238">DNA-binding</keyword>
<keyword evidence="5" id="KW-0539">Nucleus</keyword>
<keyword evidence="4" id="KW-0804">Transcription</keyword>
<evidence type="ECO:0000313" key="10">
    <source>
        <dbReference type="Proteomes" id="UP001160483"/>
    </source>
</evidence>
<feature type="region of interest" description="Disordered" evidence="6">
    <location>
        <begin position="573"/>
        <end position="632"/>
    </location>
</feature>
<dbReference type="InterPro" id="IPR056467">
    <property type="entry name" value="eWH_GTF3C1"/>
</dbReference>
<evidence type="ECO:0008006" key="11">
    <source>
        <dbReference type="Google" id="ProtNLM"/>
    </source>
</evidence>
<gene>
    <name evidence="9" type="ORF">PBS003_LOCUS6882</name>
</gene>
<dbReference type="GO" id="GO:0042791">
    <property type="term" value="P:5S class rRNA transcription by RNA polymerase III"/>
    <property type="evidence" value="ECO:0007669"/>
    <property type="project" value="TreeGrafter"/>
</dbReference>
<feature type="domain" description="B-block binding subunit of TFIIIC" evidence="7">
    <location>
        <begin position="303"/>
        <end position="370"/>
    </location>
</feature>
<dbReference type="InterPro" id="IPR007309">
    <property type="entry name" value="TFIIIC_Bblock-bd"/>
</dbReference>
<evidence type="ECO:0000313" key="9">
    <source>
        <dbReference type="EMBL" id="CAH0480257.1"/>
    </source>
</evidence>
<accession>A0AAU9LBG7</accession>
<dbReference type="Pfam" id="PF24101">
    <property type="entry name" value="WHD_GTF3C1"/>
    <property type="match status" value="1"/>
</dbReference>
<evidence type="ECO:0000256" key="2">
    <source>
        <dbReference type="ARBA" id="ARBA00022553"/>
    </source>
</evidence>
<reference evidence="9" key="1">
    <citation type="submission" date="2021-11" db="EMBL/GenBank/DDBJ databases">
        <authorList>
            <person name="Islam A."/>
            <person name="Islam S."/>
            <person name="Flora M.S."/>
            <person name="Rahman M."/>
            <person name="Ziaur R.M."/>
            <person name="Epstein J.H."/>
            <person name="Hassan M."/>
            <person name="Klassen M."/>
            <person name="Woodard K."/>
            <person name="Webb A."/>
            <person name="Webby R.J."/>
            <person name="El Zowalaty M.E."/>
        </authorList>
    </citation>
    <scope>NUCLEOTIDE SEQUENCE</scope>
    <source>
        <strain evidence="9">Pbs3</strain>
    </source>
</reference>
<dbReference type="InterPro" id="IPR044210">
    <property type="entry name" value="Tfc3-like"/>
</dbReference>
<dbReference type="GO" id="GO:0006384">
    <property type="term" value="P:transcription initiation at RNA polymerase III promoter"/>
    <property type="evidence" value="ECO:0007669"/>
    <property type="project" value="InterPro"/>
</dbReference>